<accession>A0ACC0PLV3</accession>
<protein>
    <submittedName>
        <fullName evidence="1">Uncharacterized protein</fullName>
    </submittedName>
</protein>
<gene>
    <name evidence="1" type="ORF">RHMOL_Rhmol02G0012400</name>
</gene>
<keyword evidence="2" id="KW-1185">Reference proteome</keyword>
<name>A0ACC0PLV3_RHOML</name>
<sequence length="279" mass="31982">MSDPLTALMHAVQIMNLLKTLITKTVREREEAATAAYSPMLSHSSDGEIESQREMDTSCELRGPLSQCDVNSPYRNGFRDGDEIESLSDMDECILGQFDEKENDKIPEESIGDLLRRHHVSARSGSTSYMQSGVSLSDRKFESSCLTTSDGEYSGACSIAVGVKDDFEMKNYMKTWTMILRWLANWSQLLRFLGLVSIKWNWSYAYLRFFVVKYLVFRFFVFFRSFSRSCKLVVVFSGVANLSFGQLQADYTTCLLYVIRNNDISNFVTVLWWNLHVHS</sequence>
<evidence type="ECO:0000313" key="2">
    <source>
        <dbReference type="Proteomes" id="UP001062846"/>
    </source>
</evidence>
<dbReference type="Proteomes" id="UP001062846">
    <property type="component" value="Chromosome 2"/>
</dbReference>
<proteinExistence type="predicted"/>
<comment type="caution">
    <text evidence="1">The sequence shown here is derived from an EMBL/GenBank/DDBJ whole genome shotgun (WGS) entry which is preliminary data.</text>
</comment>
<evidence type="ECO:0000313" key="1">
    <source>
        <dbReference type="EMBL" id="KAI8566089.1"/>
    </source>
</evidence>
<dbReference type="EMBL" id="CM046389">
    <property type="protein sequence ID" value="KAI8566089.1"/>
    <property type="molecule type" value="Genomic_DNA"/>
</dbReference>
<reference evidence="1" key="1">
    <citation type="submission" date="2022-02" db="EMBL/GenBank/DDBJ databases">
        <title>Plant Genome Project.</title>
        <authorList>
            <person name="Zhang R.-G."/>
        </authorList>
    </citation>
    <scope>NUCLEOTIDE SEQUENCE</scope>
    <source>
        <strain evidence="1">AT1</strain>
    </source>
</reference>
<organism evidence="1 2">
    <name type="scientific">Rhododendron molle</name>
    <name type="common">Chinese azalea</name>
    <name type="synonym">Azalea mollis</name>
    <dbReference type="NCBI Taxonomy" id="49168"/>
    <lineage>
        <taxon>Eukaryota</taxon>
        <taxon>Viridiplantae</taxon>
        <taxon>Streptophyta</taxon>
        <taxon>Embryophyta</taxon>
        <taxon>Tracheophyta</taxon>
        <taxon>Spermatophyta</taxon>
        <taxon>Magnoliopsida</taxon>
        <taxon>eudicotyledons</taxon>
        <taxon>Gunneridae</taxon>
        <taxon>Pentapetalae</taxon>
        <taxon>asterids</taxon>
        <taxon>Ericales</taxon>
        <taxon>Ericaceae</taxon>
        <taxon>Ericoideae</taxon>
        <taxon>Rhodoreae</taxon>
        <taxon>Rhododendron</taxon>
    </lineage>
</organism>